<dbReference type="EMBL" id="CAADHB010000009">
    <property type="protein sequence ID" value="VFK78224.1"/>
    <property type="molecule type" value="Genomic_DNA"/>
</dbReference>
<evidence type="ECO:0000313" key="2">
    <source>
        <dbReference type="EMBL" id="VFK42735.1"/>
    </source>
</evidence>
<reference evidence="1" key="1">
    <citation type="submission" date="2019-02" db="EMBL/GenBank/DDBJ databases">
        <authorList>
            <person name="Gruber-Vodicka R. H."/>
            <person name="Seah K. B. B."/>
        </authorList>
    </citation>
    <scope>NUCLEOTIDE SEQUENCE</scope>
    <source>
        <strain evidence="3">BECK_S127</strain>
        <strain evidence="2">BECK_S1320</strain>
        <strain evidence="1">BECK_S1321</strain>
    </source>
</reference>
<accession>A0A450Y910</accession>
<protein>
    <submittedName>
        <fullName evidence="1">Methionine biosynthesis protein MetW</fullName>
    </submittedName>
</protein>
<sequence length="201" mass="22636">MSLRSDLAIISQWIVPGSRVLDLGCGSGALLLHLRDHFSVRGYGLEIDNGHIAHCVATGLNVIQGNLDDGLSNFESNSFDYVIMTQTLQAVRSPEQLVMEMLRIGREGIVTFPNFGHWSSRVQFVLRGRMPVSKALPWQWYNTPNIHLCSVKDFERLCKDKGIRVLQRAVVDVSHRENLLMRLSPNLFGEIAIYRICNSAT</sequence>
<dbReference type="NCBIfam" id="TIGR02081">
    <property type="entry name" value="metW"/>
    <property type="match status" value="1"/>
</dbReference>
<evidence type="ECO:0000313" key="3">
    <source>
        <dbReference type="EMBL" id="VFK78224.1"/>
    </source>
</evidence>
<proteinExistence type="predicted"/>
<dbReference type="EMBL" id="CAADFU010000019">
    <property type="protein sequence ID" value="VFK42735.1"/>
    <property type="molecule type" value="Genomic_DNA"/>
</dbReference>
<evidence type="ECO:0000313" key="1">
    <source>
        <dbReference type="EMBL" id="VFK38011.1"/>
    </source>
</evidence>
<dbReference type="InterPro" id="IPR029063">
    <property type="entry name" value="SAM-dependent_MTases_sf"/>
</dbReference>
<gene>
    <name evidence="3" type="ORF">BECKSD772D_GA0070982_100936</name>
    <name evidence="2" type="ORF">BECKSD772E_GA0070983_101917</name>
    <name evidence="1" type="ORF">BECKSD772F_GA0070984_102017</name>
</gene>
<name>A0A450Y910_9GAMM</name>
<dbReference type="Pfam" id="PF07021">
    <property type="entry name" value="MetW"/>
    <property type="match status" value="1"/>
</dbReference>
<dbReference type="CDD" id="cd02440">
    <property type="entry name" value="AdoMet_MTases"/>
    <property type="match status" value="1"/>
</dbReference>
<dbReference type="AlphaFoldDB" id="A0A450Y910"/>
<dbReference type="Gene3D" id="3.40.50.150">
    <property type="entry name" value="Vaccinia Virus protein VP39"/>
    <property type="match status" value="1"/>
</dbReference>
<dbReference type="InterPro" id="IPR010743">
    <property type="entry name" value="Methionine_synth_MetW"/>
</dbReference>
<dbReference type="EMBL" id="CAADFR010000020">
    <property type="protein sequence ID" value="VFK38011.1"/>
    <property type="molecule type" value="Genomic_DNA"/>
</dbReference>
<organism evidence="1">
    <name type="scientific">Candidatus Kentrum sp. SD</name>
    <dbReference type="NCBI Taxonomy" id="2126332"/>
    <lineage>
        <taxon>Bacteria</taxon>
        <taxon>Pseudomonadati</taxon>
        <taxon>Pseudomonadota</taxon>
        <taxon>Gammaproteobacteria</taxon>
        <taxon>Candidatus Kentrum</taxon>
    </lineage>
</organism>
<dbReference type="SUPFAM" id="SSF53335">
    <property type="entry name" value="S-adenosyl-L-methionine-dependent methyltransferases"/>
    <property type="match status" value="1"/>
</dbReference>